<proteinExistence type="predicted"/>
<dbReference type="GO" id="GO:0016829">
    <property type="term" value="F:lyase activity"/>
    <property type="evidence" value="ECO:0007669"/>
    <property type="project" value="UniProtKB-KW"/>
</dbReference>
<dbReference type="InterPro" id="IPR034593">
    <property type="entry name" value="DgoD-like"/>
</dbReference>
<keyword evidence="1" id="KW-0456">Lyase</keyword>
<accession>A0A1F6D1M8</accession>
<protein>
    <recommendedName>
        <fullName evidence="2">Mandelate racemase/muconate lactonizing enzyme C-terminal domain-containing protein</fullName>
    </recommendedName>
</protein>
<comment type="caution">
    <text evidence="3">The sequence shown here is derived from an EMBL/GenBank/DDBJ whole genome shotgun (WGS) entry which is preliminary data.</text>
</comment>
<gene>
    <name evidence="3" type="ORF">A3F84_08260</name>
</gene>
<sequence>MRLTDLQTFIVGNPWKNWVFLKLHTDAGICGVGEATLHRKARTMEAALAETRRYFLGLDPFAVERLIDEMLKVGRGPVHLTALSGVEIACYDIAGKALGTPVYNLLGGPYRRRIRAYANGWYTGPQTPDGFAQKAQEVAARGYTALKFDPFGSAHRTMSRLALRKAIDVVAAVREAVGEEVDLLIEGHGRFEPGFAAKVARLLEPFDPAWFEEPVPSDDVEGTAEVAGKTTIPIAGGERLTSRQAFADLIDRGRIGVVQPDLLHAGGLLETKKIAARAEVKGVAVAPHNAQGPVSTAVCAHFAACTPGVTIQEVFDDFGVDWARRIVDHYPEVREGHLEVPDRPGLGIDLNEAEMAKHPYDESHFLDLFGEGWEQRERAKPIKG</sequence>
<name>A0A1F6D1M8_HANXR</name>
<dbReference type="SMART" id="SM00922">
    <property type="entry name" value="MR_MLE"/>
    <property type="match status" value="1"/>
</dbReference>
<dbReference type="Pfam" id="PF13378">
    <property type="entry name" value="MR_MLE_C"/>
    <property type="match status" value="1"/>
</dbReference>
<dbReference type="SUPFAM" id="SSF54826">
    <property type="entry name" value="Enolase N-terminal domain-like"/>
    <property type="match status" value="1"/>
</dbReference>
<dbReference type="CDD" id="cd03316">
    <property type="entry name" value="MR_like"/>
    <property type="match status" value="1"/>
</dbReference>
<dbReference type="Gene3D" id="3.20.20.120">
    <property type="entry name" value="Enolase-like C-terminal domain"/>
    <property type="match status" value="1"/>
</dbReference>
<dbReference type="InterPro" id="IPR013342">
    <property type="entry name" value="Mandelate_racemase_C"/>
</dbReference>
<evidence type="ECO:0000259" key="2">
    <source>
        <dbReference type="SMART" id="SM00922"/>
    </source>
</evidence>
<reference evidence="3 4" key="1">
    <citation type="journal article" date="2016" name="Nat. Commun.">
        <title>Thousands of microbial genomes shed light on interconnected biogeochemical processes in an aquifer system.</title>
        <authorList>
            <person name="Anantharaman K."/>
            <person name="Brown C.T."/>
            <person name="Hug L.A."/>
            <person name="Sharon I."/>
            <person name="Castelle C.J."/>
            <person name="Probst A.J."/>
            <person name="Thomas B.C."/>
            <person name="Singh A."/>
            <person name="Wilkins M.J."/>
            <person name="Karaoz U."/>
            <person name="Brodie E.L."/>
            <person name="Williams K.H."/>
            <person name="Hubbard S.S."/>
            <person name="Banfield J.F."/>
        </authorList>
    </citation>
    <scope>NUCLEOTIDE SEQUENCE [LARGE SCALE GENOMIC DNA]</scope>
    <source>
        <strain evidence="4">RIFCSPLOWO2_12_FULL_64_10</strain>
    </source>
</reference>
<dbReference type="SUPFAM" id="SSF51604">
    <property type="entry name" value="Enolase C-terminal domain-like"/>
    <property type="match status" value="1"/>
</dbReference>
<dbReference type="Gene3D" id="3.30.390.10">
    <property type="entry name" value="Enolase-like, N-terminal domain"/>
    <property type="match status" value="1"/>
</dbReference>
<dbReference type="SFLD" id="SFLDS00001">
    <property type="entry name" value="Enolase"/>
    <property type="match status" value="1"/>
</dbReference>
<dbReference type="Proteomes" id="UP000178606">
    <property type="component" value="Unassembled WGS sequence"/>
</dbReference>
<dbReference type="InterPro" id="IPR029065">
    <property type="entry name" value="Enolase_C-like"/>
</dbReference>
<dbReference type="InterPro" id="IPR013341">
    <property type="entry name" value="Mandelate_racemase_N_dom"/>
</dbReference>
<evidence type="ECO:0000313" key="3">
    <source>
        <dbReference type="EMBL" id="OGG55201.1"/>
    </source>
</evidence>
<dbReference type="PANTHER" id="PTHR48080">
    <property type="entry name" value="D-GALACTONATE DEHYDRATASE-RELATED"/>
    <property type="match status" value="1"/>
</dbReference>
<dbReference type="InterPro" id="IPR036849">
    <property type="entry name" value="Enolase-like_C_sf"/>
</dbReference>
<dbReference type="PANTHER" id="PTHR48080:SF2">
    <property type="entry name" value="D-GALACTONATE DEHYDRATASE"/>
    <property type="match status" value="1"/>
</dbReference>
<dbReference type="AlphaFoldDB" id="A0A1F6D1M8"/>
<dbReference type="Pfam" id="PF02746">
    <property type="entry name" value="MR_MLE_N"/>
    <property type="match status" value="1"/>
</dbReference>
<evidence type="ECO:0000313" key="4">
    <source>
        <dbReference type="Proteomes" id="UP000178606"/>
    </source>
</evidence>
<dbReference type="EMBL" id="MFKF01000088">
    <property type="protein sequence ID" value="OGG55201.1"/>
    <property type="molecule type" value="Genomic_DNA"/>
</dbReference>
<organism evidence="3 4">
    <name type="scientific">Handelsmanbacteria sp. (strain RIFCSPLOWO2_12_FULL_64_10)</name>
    <dbReference type="NCBI Taxonomy" id="1817868"/>
    <lineage>
        <taxon>Bacteria</taxon>
        <taxon>Candidatus Handelsmaniibacteriota</taxon>
    </lineage>
</organism>
<evidence type="ECO:0000256" key="1">
    <source>
        <dbReference type="ARBA" id="ARBA00023239"/>
    </source>
</evidence>
<dbReference type="SFLD" id="SFLDG00179">
    <property type="entry name" value="mandelate_racemase"/>
    <property type="match status" value="1"/>
</dbReference>
<dbReference type="InterPro" id="IPR029017">
    <property type="entry name" value="Enolase-like_N"/>
</dbReference>
<feature type="domain" description="Mandelate racemase/muconate lactonizing enzyme C-terminal" evidence="2">
    <location>
        <begin position="128"/>
        <end position="233"/>
    </location>
</feature>